<accession>A0A549SD53</accession>
<dbReference type="EMBL" id="VJMF01000105">
    <property type="protein sequence ID" value="TRL24696.1"/>
    <property type="molecule type" value="Genomic_DNA"/>
</dbReference>
<dbReference type="AlphaFoldDB" id="A0A549SD53"/>
<evidence type="ECO:0000313" key="1">
    <source>
        <dbReference type="EMBL" id="TRL24696.1"/>
    </source>
</evidence>
<gene>
    <name evidence="1" type="ORF">FM996_20285</name>
</gene>
<sequence>MRDARSASAFIVAASNSARTQIRDENRAPPSSQLSISRIQQARPYAIPRGSCVRKRRHSHARVVSSFHDSSLFGVRRSSASKIPIVSSESFRRTKKFHIGCGAPPFCNIRAEPRQNRRASIRDDRFRCKTTLMETRKNESRATPFFLVGIFAYVSEAASCPACPRSSGAFMTSSAMSPEKILRSLTRRHLTDGRLPKGALKEASRRRAEMLPLFLIAIEKYLSASAKVRAESPTPVMLIFFVLGEWGDKRAYRPIARLIRCPEFTDHVEFEAAFDEIGHRVIAAVFDGDPEPLFDAVRDPKAHRIARYNILVNAIAMLAYQEKIDREVVANFLVDIYEQLDDYPIVWLGWASLAAHLGLSELRPLVLQAIAEERFDGYEIDEFDADLKRAIARPDTEYINEDFSPFEGAYEELKAHLP</sequence>
<dbReference type="InterPro" id="IPR010602">
    <property type="entry name" value="DUF1186"/>
</dbReference>
<dbReference type="RefSeq" id="WP_142864540.1">
    <property type="nucleotide sequence ID" value="NZ_VJMF01000105.1"/>
</dbReference>
<name>A0A549SD53_METSR</name>
<reference evidence="1 2" key="1">
    <citation type="submission" date="2019-07" db="EMBL/GenBank/DDBJ databases">
        <title>Ln-dependent methylotrophs.</title>
        <authorList>
            <person name="Tani A."/>
        </authorList>
    </citation>
    <scope>NUCLEOTIDE SEQUENCE [LARGE SCALE GENOMIC DNA]</scope>
    <source>
        <strain evidence="1 2">SM89A</strain>
    </source>
</reference>
<dbReference type="Pfam" id="PF06685">
    <property type="entry name" value="DUF1186"/>
    <property type="match status" value="1"/>
</dbReference>
<comment type="caution">
    <text evidence="1">The sequence shown here is derived from an EMBL/GenBank/DDBJ whole genome shotgun (WGS) entry which is preliminary data.</text>
</comment>
<evidence type="ECO:0000313" key="2">
    <source>
        <dbReference type="Proteomes" id="UP000316781"/>
    </source>
</evidence>
<protein>
    <submittedName>
        <fullName evidence="1">DUF1186 domain-containing protein</fullName>
    </submittedName>
</protein>
<dbReference type="Proteomes" id="UP000316781">
    <property type="component" value="Unassembled WGS sequence"/>
</dbReference>
<proteinExistence type="predicted"/>
<organism evidence="1 2">
    <name type="scientific">Methylosinus sporium</name>
    <dbReference type="NCBI Taxonomy" id="428"/>
    <lineage>
        <taxon>Bacteria</taxon>
        <taxon>Pseudomonadati</taxon>
        <taxon>Pseudomonadota</taxon>
        <taxon>Alphaproteobacteria</taxon>
        <taxon>Hyphomicrobiales</taxon>
        <taxon>Methylocystaceae</taxon>
        <taxon>Methylosinus</taxon>
    </lineage>
</organism>